<accession>A0A074Z3I7</accession>
<protein>
    <submittedName>
        <fullName evidence="1">Uncharacterized protein</fullName>
    </submittedName>
</protein>
<dbReference type="Proteomes" id="UP000054324">
    <property type="component" value="Unassembled WGS sequence"/>
</dbReference>
<reference evidence="1 2" key="1">
    <citation type="submission" date="2013-11" db="EMBL/GenBank/DDBJ databases">
        <title>Opisthorchis viverrini - life in the bile duct.</title>
        <authorList>
            <person name="Young N.D."/>
            <person name="Nagarajan N."/>
            <person name="Lin S.J."/>
            <person name="Korhonen P.K."/>
            <person name="Jex A.R."/>
            <person name="Hall R.S."/>
            <person name="Safavi-Hemami H."/>
            <person name="Kaewkong W."/>
            <person name="Bertrand D."/>
            <person name="Gao S."/>
            <person name="Seet Q."/>
            <person name="Wongkham S."/>
            <person name="Teh B.T."/>
            <person name="Wongkham C."/>
            <person name="Intapan P.M."/>
            <person name="Maleewong W."/>
            <person name="Yang X."/>
            <person name="Hu M."/>
            <person name="Wang Z."/>
            <person name="Hofmann A."/>
            <person name="Sternberg P.W."/>
            <person name="Tan P."/>
            <person name="Wang J."/>
            <person name="Gasser R.B."/>
        </authorList>
    </citation>
    <scope>NUCLEOTIDE SEQUENCE [LARGE SCALE GENOMIC DNA]</scope>
</reference>
<dbReference type="EMBL" id="KL596956">
    <property type="protein sequence ID" value="KER21588.1"/>
    <property type="molecule type" value="Genomic_DNA"/>
</dbReference>
<dbReference type="AlphaFoldDB" id="A0A074Z3I7"/>
<dbReference type="CTD" id="20324292"/>
<dbReference type="GeneID" id="20324292"/>
<name>A0A074Z3I7_OPIVI</name>
<dbReference type="RefSeq" id="XP_009174664.1">
    <property type="nucleotide sequence ID" value="XM_009176400.1"/>
</dbReference>
<proteinExistence type="predicted"/>
<sequence>MRRFLRLAADGSDNLRWSKVGLAKEVLAELPSQENLIIRRSFCYLRKANVRKCTHESYVNVFSTKPRNNQHLKQNVFGRFQASVTLPDWEVLTDGTIDRHNQGMLLGCRSRR</sequence>
<organism evidence="1 2">
    <name type="scientific">Opisthorchis viverrini</name>
    <name type="common">Southeast Asian liver fluke</name>
    <dbReference type="NCBI Taxonomy" id="6198"/>
    <lineage>
        <taxon>Eukaryota</taxon>
        <taxon>Metazoa</taxon>
        <taxon>Spiralia</taxon>
        <taxon>Lophotrochozoa</taxon>
        <taxon>Platyhelminthes</taxon>
        <taxon>Trematoda</taxon>
        <taxon>Digenea</taxon>
        <taxon>Opisthorchiida</taxon>
        <taxon>Opisthorchiata</taxon>
        <taxon>Opisthorchiidae</taxon>
        <taxon>Opisthorchis</taxon>
    </lineage>
</organism>
<evidence type="ECO:0000313" key="1">
    <source>
        <dbReference type="EMBL" id="KER21588.1"/>
    </source>
</evidence>
<dbReference type="KEGG" id="ovi:T265_10124"/>
<dbReference type="OrthoDB" id="6247248at2759"/>
<gene>
    <name evidence="1" type="ORF">T265_10124</name>
</gene>
<evidence type="ECO:0000313" key="2">
    <source>
        <dbReference type="Proteomes" id="UP000054324"/>
    </source>
</evidence>
<keyword evidence="2" id="KW-1185">Reference proteome</keyword>